<evidence type="ECO:0000259" key="6">
    <source>
        <dbReference type="PROSITE" id="PS50001"/>
    </source>
</evidence>
<dbReference type="SMART" id="SM00233">
    <property type="entry name" value="PH"/>
    <property type="match status" value="1"/>
</dbReference>
<comment type="similarity">
    <text evidence="1">Belongs to the SH2B adapter family.</text>
</comment>
<organism evidence="7 8">
    <name type="scientific">Chanos chanos</name>
    <name type="common">Milkfish</name>
    <name type="synonym">Mugil chanos</name>
    <dbReference type="NCBI Taxonomy" id="29144"/>
    <lineage>
        <taxon>Eukaryota</taxon>
        <taxon>Metazoa</taxon>
        <taxon>Chordata</taxon>
        <taxon>Craniata</taxon>
        <taxon>Vertebrata</taxon>
        <taxon>Euteleostomi</taxon>
        <taxon>Actinopterygii</taxon>
        <taxon>Neopterygii</taxon>
        <taxon>Teleostei</taxon>
        <taxon>Ostariophysi</taxon>
        <taxon>Gonorynchiformes</taxon>
        <taxon>Chanidae</taxon>
        <taxon>Chanos</taxon>
    </lineage>
</organism>
<dbReference type="GO" id="GO:0005886">
    <property type="term" value="C:plasma membrane"/>
    <property type="evidence" value="ECO:0007669"/>
    <property type="project" value="TreeGrafter"/>
</dbReference>
<feature type="region of interest" description="Disordered" evidence="5">
    <location>
        <begin position="134"/>
        <end position="181"/>
    </location>
</feature>
<dbReference type="InterPro" id="IPR036290">
    <property type="entry name" value="Phe_ZIP_sf"/>
</dbReference>
<dbReference type="PROSITE" id="PS50001">
    <property type="entry name" value="SH2"/>
    <property type="match status" value="1"/>
</dbReference>
<dbReference type="SUPFAM" id="SSF109805">
    <property type="entry name" value="Phenylalanine zipper"/>
    <property type="match status" value="1"/>
</dbReference>
<dbReference type="PANTHER" id="PTHR10872">
    <property type="entry name" value="SH2B ADAPTER PROTEIN"/>
    <property type="match status" value="1"/>
</dbReference>
<feature type="compositionally biased region" description="Basic and acidic residues" evidence="5">
    <location>
        <begin position="154"/>
        <end position="167"/>
    </location>
</feature>
<feature type="compositionally biased region" description="Polar residues" evidence="5">
    <location>
        <begin position="230"/>
        <end position="239"/>
    </location>
</feature>
<accession>A0A6J2WU26</accession>
<dbReference type="PANTHER" id="PTHR10872:SF1">
    <property type="entry name" value="SH2B ADAPTER PROTEIN 3"/>
    <property type="match status" value="1"/>
</dbReference>
<dbReference type="SUPFAM" id="SSF55550">
    <property type="entry name" value="SH2 domain"/>
    <property type="match status" value="1"/>
</dbReference>
<dbReference type="GO" id="GO:0005068">
    <property type="term" value="F:transmembrane receptor protein tyrosine kinase adaptor activity"/>
    <property type="evidence" value="ECO:0007669"/>
    <property type="project" value="TreeGrafter"/>
</dbReference>
<reference evidence="8" key="1">
    <citation type="submission" date="2025-08" db="UniProtKB">
        <authorList>
            <consortium name="RefSeq"/>
        </authorList>
    </citation>
    <scope>IDENTIFICATION</scope>
</reference>
<feature type="region of interest" description="Disordered" evidence="5">
    <location>
        <begin position="588"/>
        <end position="660"/>
    </location>
</feature>
<keyword evidence="2" id="KW-0597">Phosphoprotein</keyword>
<dbReference type="GO" id="GO:0035556">
    <property type="term" value="P:intracellular signal transduction"/>
    <property type="evidence" value="ECO:0007669"/>
    <property type="project" value="TreeGrafter"/>
</dbReference>
<dbReference type="SMART" id="SM00252">
    <property type="entry name" value="SH2"/>
    <property type="match status" value="1"/>
</dbReference>
<keyword evidence="7" id="KW-1185">Reference proteome</keyword>
<evidence type="ECO:0000256" key="4">
    <source>
        <dbReference type="PROSITE-ProRule" id="PRU00191"/>
    </source>
</evidence>
<evidence type="ECO:0000256" key="3">
    <source>
        <dbReference type="ARBA" id="ARBA00022999"/>
    </source>
</evidence>
<evidence type="ECO:0000256" key="2">
    <source>
        <dbReference type="ARBA" id="ARBA00022553"/>
    </source>
</evidence>
<dbReference type="PRINTS" id="PR00401">
    <property type="entry name" value="SH2DOMAIN"/>
</dbReference>
<dbReference type="InterPro" id="IPR015012">
    <property type="entry name" value="Phe_ZIP"/>
</dbReference>
<dbReference type="GeneID" id="115828011"/>
<proteinExistence type="inferred from homology"/>
<dbReference type="Gene3D" id="6.10.140.110">
    <property type="match status" value="1"/>
</dbReference>
<dbReference type="CDD" id="cd01231">
    <property type="entry name" value="PH_SH2B_family"/>
    <property type="match status" value="1"/>
</dbReference>
<dbReference type="Gene3D" id="3.30.505.10">
    <property type="entry name" value="SH2 domain"/>
    <property type="match status" value="1"/>
</dbReference>
<dbReference type="Proteomes" id="UP000504632">
    <property type="component" value="Chromosome 14"/>
</dbReference>
<dbReference type="InParanoid" id="A0A6J2WU26"/>
<evidence type="ECO:0000256" key="1">
    <source>
        <dbReference type="ARBA" id="ARBA00010220"/>
    </source>
</evidence>
<dbReference type="InterPro" id="IPR001849">
    <property type="entry name" value="PH_domain"/>
</dbReference>
<sequence>MNGNTIQQASTEASVAPPCGWRDFCELHACATARELAKHYRRFASERSDQDVPPPDSFSKHFSLLFQQHFRTEVAKDCPNSAPSSPAPAPPLMGRLRITSFSGALDYREAGHQGGSTLFAVYAPKAEPVVVAREQEEPLRCAPPTDTTLRPRSRSQEEGLSERRAGSERLCPTSTRTDPSNFSVHQIRRSVRRFFKKRQQPLDAADGPIDGGFDRVGGASGTMGPGPPITSLQPSTSHVSQNAMPFFDRLKGKFRTQSVRRRSDLGSACKEGQLRYLVVDDTISDSQPRWLRCRLLVRRTVERPSSETYQLELYDPPKGSSPKLTARCSDIEEIRRCNRLEMPDNVNTFVLKVNHYPGSFIFETDDEVQVSSWTTELKECMNKRSDSVDTELLSSLPADSALRRGSSESSSQVFRPLTFTGSPTVSSSEQVYHKTDHFLASYPWFHGPISRVKAAHLVQNSGVRGHGVFLVRQSETRRGDYVLTFNYQGKAKHLRLSLTEWGQCRVQHLRFPTVVNMLSHFCAYPIPLECGTACDVRLSCYVSTNPSSSSASGSPMLVPFSRWRSEPSLAHCSPDSVPAPVIPPPNPFSIEASSLSSANPPSHQPPALPERSAPSPLRRSESVGRRPLLRHPNPLPPLLSSRDSDYELEPPDRGRKRAIDNQYMFY</sequence>
<feature type="compositionally biased region" description="Polar residues" evidence="5">
    <location>
        <begin position="591"/>
        <end position="601"/>
    </location>
</feature>
<dbReference type="Pfam" id="PF00017">
    <property type="entry name" value="SH2"/>
    <property type="match status" value="1"/>
</dbReference>
<feature type="compositionally biased region" description="Basic and acidic residues" evidence="5">
    <location>
        <begin position="642"/>
        <end position="659"/>
    </location>
</feature>
<dbReference type="InterPro" id="IPR030523">
    <property type="entry name" value="SH2B"/>
</dbReference>
<feature type="region of interest" description="Disordered" evidence="5">
    <location>
        <begin position="217"/>
        <end position="239"/>
    </location>
</feature>
<feature type="compositionally biased region" description="Polar residues" evidence="5">
    <location>
        <begin position="172"/>
        <end position="181"/>
    </location>
</feature>
<dbReference type="RefSeq" id="XP_030647768.1">
    <property type="nucleotide sequence ID" value="XM_030791908.1"/>
</dbReference>
<keyword evidence="3 4" id="KW-0727">SH2 domain</keyword>
<feature type="domain" description="SH2" evidence="6">
    <location>
        <begin position="444"/>
        <end position="521"/>
    </location>
</feature>
<dbReference type="Gene3D" id="2.30.29.30">
    <property type="entry name" value="Pleckstrin-homology domain (PH domain)/Phosphotyrosine-binding domain (PTB)"/>
    <property type="match status" value="1"/>
</dbReference>
<evidence type="ECO:0000256" key="5">
    <source>
        <dbReference type="SAM" id="MobiDB-lite"/>
    </source>
</evidence>
<dbReference type="SUPFAM" id="SSF50729">
    <property type="entry name" value="PH domain-like"/>
    <property type="match status" value="1"/>
</dbReference>
<dbReference type="CTD" id="10019"/>
<dbReference type="InterPro" id="IPR036860">
    <property type="entry name" value="SH2_dom_sf"/>
</dbReference>
<protein>
    <submittedName>
        <fullName evidence="8">SH2B adapter protein 3</fullName>
    </submittedName>
</protein>
<dbReference type="OrthoDB" id="10047184at2759"/>
<dbReference type="Pfam" id="PF08916">
    <property type="entry name" value="Phe_ZIP"/>
    <property type="match status" value="1"/>
</dbReference>
<evidence type="ECO:0000313" key="8">
    <source>
        <dbReference type="RefSeq" id="XP_030647768.1"/>
    </source>
</evidence>
<dbReference type="FunFam" id="3.30.505.10:FF:000008">
    <property type="entry name" value="SH2B adapter protein 1 isoform 2"/>
    <property type="match status" value="1"/>
</dbReference>
<dbReference type="InterPro" id="IPR000980">
    <property type="entry name" value="SH2"/>
</dbReference>
<dbReference type="InterPro" id="IPR011993">
    <property type="entry name" value="PH-like_dom_sf"/>
</dbReference>
<name>A0A6J2WU26_CHACN</name>
<evidence type="ECO:0000313" key="7">
    <source>
        <dbReference type="Proteomes" id="UP000504632"/>
    </source>
</evidence>
<gene>
    <name evidence="8" type="primary">sh2b3</name>
</gene>
<dbReference type="AlphaFoldDB" id="A0A6J2WU26"/>